<dbReference type="PANTHER" id="PTHR47338:SF11">
    <property type="entry name" value="ZN(II)2CYS6 TRANSCRIPTION FACTOR (EUROFUNG)"/>
    <property type="match status" value="1"/>
</dbReference>
<dbReference type="SMART" id="SM00906">
    <property type="entry name" value="Fungal_trans"/>
    <property type="match status" value="1"/>
</dbReference>
<keyword evidence="4" id="KW-0804">Transcription</keyword>
<dbReference type="InterPro" id="IPR001138">
    <property type="entry name" value="Zn2Cys6_DnaBD"/>
</dbReference>
<evidence type="ECO:0000313" key="9">
    <source>
        <dbReference type="Proteomes" id="UP000184330"/>
    </source>
</evidence>
<protein>
    <recommendedName>
        <fullName evidence="7">Zn(2)-C6 fungal-type domain-containing protein</fullName>
    </recommendedName>
</protein>
<dbReference type="GO" id="GO:0006351">
    <property type="term" value="P:DNA-templated transcription"/>
    <property type="evidence" value="ECO:0007669"/>
    <property type="project" value="InterPro"/>
</dbReference>
<dbReference type="CDD" id="cd00067">
    <property type="entry name" value="GAL4"/>
    <property type="match status" value="1"/>
</dbReference>
<dbReference type="InterPro" id="IPR036864">
    <property type="entry name" value="Zn2-C6_fun-type_DNA-bd_sf"/>
</dbReference>
<feature type="domain" description="Zn(2)-C6 fungal-type" evidence="7">
    <location>
        <begin position="28"/>
        <end position="58"/>
    </location>
</feature>
<feature type="region of interest" description="Disordered" evidence="6">
    <location>
        <begin position="1"/>
        <end position="20"/>
    </location>
</feature>
<proteinExistence type="predicted"/>
<sequence>MEETAQGRQEQKRRRIEKESVKHRTTRACLPCRRRKIKCNGAKPSCRNCLRLNNECKWSSERDPDGVVLHEEDHESLMSESQHRVLINLFFSVPHLSVMRQSIHRPYFESMDLQDHPPFLLASIYCLSALYISDVDSREVFNGESALNLSDRLAMSAQKHSRGTSDQPTVSSTQANLILGFRELLCRTGYKAWMYIGTGIRMSQALRLGREYHQRHSAREQETRRRTLWTCFIMDRLSSVICSRPQTLYTTKLRCFLPCPEASFFFEECPGRRFLLDSGPDPESREVYPFLIKAIEYWGIMTDIFALGLMGKQPSPTDSDSCFYKTEQSIKSFKESLPLRMQWSMKNYKTHSMLGQGSMFVEFHFILNHALCVAHQEYLPDYEGDPAFESPSSPEPSGGRAVIKTCLNHADEITDMASLLLGGDEVDRQLLHGPFVGLALETAACCHLWRIFRMVQFSGYDRQCPHRISTTEKLVLICKVLKSWESIWPIAGAWSETIELLTRLYEAADPQGMLEFDLDRLEDHEERRQGDIAIGSGQPDPRNINTSRMFDNVRLIIMTAADPSSLRHHQTRLHIQSLWTKMFMQQDIMPVVGPTQIEGTITHEVPPSYNEISNFDDMLSFMDDFEGFPAAQSDSITISNQSAPNPQHPSPVP</sequence>
<dbReference type="InterPro" id="IPR050815">
    <property type="entry name" value="TF_fung"/>
</dbReference>
<dbReference type="GO" id="GO:0005634">
    <property type="term" value="C:nucleus"/>
    <property type="evidence" value="ECO:0007669"/>
    <property type="project" value="UniProtKB-SubCell"/>
</dbReference>
<evidence type="ECO:0000256" key="5">
    <source>
        <dbReference type="ARBA" id="ARBA00023242"/>
    </source>
</evidence>
<comment type="subcellular location">
    <subcellularLocation>
        <location evidence="1">Nucleus</location>
    </subcellularLocation>
</comment>
<dbReference type="CDD" id="cd12148">
    <property type="entry name" value="fungal_TF_MHR"/>
    <property type="match status" value="1"/>
</dbReference>
<dbReference type="GO" id="GO:0000981">
    <property type="term" value="F:DNA-binding transcription factor activity, RNA polymerase II-specific"/>
    <property type="evidence" value="ECO:0007669"/>
    <property type="project" value="InterPro"/>
</dbReference>
<evidence type="ECO:0000256" key="1">
    <source>
        <dbReference type="ARBA" id="ARBA00004123"/>
    </source>
</evidence>
<dbReference type="GO" id="GO:0003677">
    <property type="term" value="F:DNA binding"/>
    <property type="evidence" value="ECO:0007669"/>
    <property type="project" value="InterPro"/>
</dbReference>
<evidence type="ECO:0000256" key="2">
    <source>
        <dbReference type="ARBA" id="ARBA00022723"/>
    </source>
</evidence>
<dbReference type="OrthoDB" id="5370478at2759"/>
<evidence type="ECO:0000256" key="4">
    <source>
        <dbReference type="ARBA" id="ARBA00023163"/>
    </source>
</evidence>
<keyword evidence="2" id="KW-0479">Metal-binding</keyword>
<dbReference type="PANTHER" id="PTHR47338">
    <property type="entry name" value="ZN(II)2CYS6 TRANSCRIPTION FACTOR (EUROFUNG)-RELATED"/>
    <property type="match status" value="1"/>
</dbReference>
<dbReference type="Pfam" id="PF00172">
    <property type="entry name" value="Zn_clus"/>
    <property type="match status" value="1"/>
</dbReference>
<dbReference type="Proteomes" id="UP000184330">
    <property type="component" value="Unassembled WGS sequence"/>
</dbReference>
<dbReference type="AlphaFoldDB" id="A0A1L7WHV6"/>
<evidence type="ECO:0000256" key="6">
    <source>
        <dbReference type="SAM" id="MobiDB-lite"/>
    </source>
</evidence>
<keyword evidence="3" id="KW-0805">Transcription regulation</keyword>
<dbReference type="EMBL" id="FJOG01000002">
    <property type="protein sequence ID" value="CZR52349.1"/>
    <property type="molecule type" value="Genomic_DNA"/>
</dbReference>
<dbReference type="Gene3D" id="4.10.240.10">
    <property type="entry name" value="Zn(2)-C6 fungal-type DNA-binding domain"/>
    <property type="match status" value="1"/>
</dbReference>
<name>A0A1L7WHV6_9HELO</name>
<dbReference type="PROSITE" id="PS00463">
    <property type="entry name" value="ZN2_CY6_FUNGAL_1"/>
    <property type="match status" value="1"/>
</dbReference>
<dbReference type="GO" id="GO:0008270">
    <property type="term" value="F:zinc ion binding"/>
    <property type="evidence" value="ECO:0007669"/>
    <property type="project" value="InterPro"/>
</dbReference>
<dbReference type="PROSITE" id="PS50048">
    <property type="entry name" value="ZN2_CY6_FUNGAL_2"/>
    <property type="match status" value="1"/>
</dbReference>
<evidence type="ECO:0000313" key="8">
    <source>
        <dbReference type="EMBL" id="CZR52349.1"/>
    </source>
</evidence>
<keyword evidence="5" id="KW-0539">Nucleus</keyword>
<gene>
    <name evidence="8" type="ORF">PAC_02226</name>
</gene>
<organism evidence="8 9">
    <name type="scientific">Phialocephala subalpina</name>
    <dbReference type="NCBI Taxonomy" id="576137"/>
    <lineage>
        <taxon>Eukaryota</taxon>
        <taxon>Fungi</taxon>
        <taxon>Dikarya</taxon>
        <taxon>Ascomycota</taxon>
        <taxon>Pezizomycotina</taxon>
        <taxon>Leotiomycetes</taxon>
        <taxon>Helotiales</taxon>
        <taxon>Mollisiaceae</taxon>
        <taxon>Phialocephala</taxon>
        <taxon>Phialocephala fortinii species complex</taxon>
    </lineage>
</organism>
<reference evidence="8 9" key="1">
    <citation type="submission" date="2016-03" db="EMBL/GenBank/DDBJ databases">
        <authorList>
            <person name="Ploux O."/>
        </authorList>
    </citation>
    <scope>NUCLEOTIDE SEQUENCE [LARGE SCALE GENOMIC DNA]</scope>
    <source>
        <strain evidence="8 9">UAMH 11012</strain>
    </source>
</reference>
<dbReference type="SUPFAM" id="SSF57701">
    <property type="entry name" value="Zn2/Cys6 DNA-binding domain"/>
    <property type="match status" value="1"/>
</dbReference>
<evidence type="ECO:0000256" key="3">
    <source>
        <dbReference type="ARBA" id="ARBA00023015"/>
    </source>
</evidence>
<evidence type="ECO:0000259" key="7">
    <source>
        <dbReference type="PROSITE" id="PS50048"/>
    </source>
</evidence>
<dbReference type="STRING" id="576137.A0A1L7WHV6"/>
<keyword evidence="9" id="KW-1185">Reference proteome</keyword>
<dbReference type="Pfam" id="PF04082">
    <property type="entry name" value="Fungal_trans"/>
    <property type="match status" value="1"/>
</dbReference>
<dbReference type="SMART" id="SM00066">
    <property type="entry name" value="GAL4"/>
    <property type="match status" value="1"/>
</dbReference>
<dbReference type="InterPro" id="IPR007219">
    <property type="entry name" value="XnlR_reg_dom"/>
</dbReference>
<accession>A0A1L7WHV6</accession>